<dbReference type="AlphaFoldDB" id="A0A7E4WC27"/>
<reference evidence="3" key="1">
    <citation type="journal article" date="2013" name="Genetics">
        <title>The draft genome and transcriptome of Panagrellus redivivus are shaped by the harsh demands of a free-living lifestyle.</title>
        <authorList>
            <person name="Srinivasan J."/>
            <person name="Dillman A.R."/>
            <person name="Macchietto M.G."/>
            <person name="Heikkinen L."/>
            <person name="Lakso M."/>
            <person name="Fracchia K.M."/>
            <person name="Antoshechkin I."/>
            <person name="Mortazavi A."/>
            <person name="Wong G."/>
            <person name="Sternberg P.W."/>
        </authorList>
    </citation>
    <scope>NUCLEOTIDE SEQUENCE [LARGE SCALE GENOMIC DNA]</scope>
    <source>
        <strain evidence="3">MT8872</strain>
    </source>
</reference>
<evidence type="ECO:0000313" key="4">
    <source>
        <dbReference type="WBParaSite" id="Pan_g907.t1"/>
    </source>
</evidence>
<keyword evidence="1" id="KW-0175">Coiled coil</keyword>
<protein>
    <submittedName>
        <fullName evidence="4">Cilia- and flagella-associated protein 157</fullName>
    </submittedName>
</protein>
<keyword evidence="3" id="KW-1185">Reference proteome</keyword>
<reference evidence="4" key="2">
    <citation type="submission" date="2020-10" db="UniProtKB">
        <authorList>
            <consortium name="WormBaseParasite"/>
        </authorList>
    </citation>
    <scope>IDENTIFICATION</scope>
</reference>
<keyword evidence="2" id="KW-0812">Transmembrane</keyword>
<evidence type="ECO:0000313" key="3">
    <source>
        <dbReference type="Proteomes" id="UP000492821"/>
    </source>
</evidence>
<accession>A0A7E4WC27</accession>
<name>A0A7E4WC27_PANRE</name>
<keyword evidence="2" id="KW-0472">Membrane</keyword>
<keyword evidence="2" id="KW-1133">Transmembrane helix</keyword>
<proteinExistence type="predicted"/>
<dbReference type="Proteomes" id="UP000492821">
    <property type="component" value="Unassembled WGS sequence"/>
</dbReference>
<organism evidence="3 4">
    <name type="scientific">Panagrellus redivivus</name>
    <name type="common">Microworm</name>
    <dbReference type="NCBI Taxonomy" id="6233"/>
    <lineage>
        <taxon>Eukaryota</taxon>
        <taxon>Metazoa</taxon>
        <taxon>Ecdysozoa</taxon>
        <taxon>Nematoda</taxon>
        <taxon>Chromadorea</taxon>
        <taxon>Rhabditida</taxon>
        <taxon>Tylenchina</taxon>
        <taxon>Panagrolaimomorpha</taxon>
        <taxon>Panagrolaimoidea</taxon>
        <taxon>Panagrolaimidae</taxon>
        <taxon>Panagrellus</taxon>
    </lineage>
</organism>
<evidence type="ECO:0000256" key="2">
    <source>
        <dbReference type="SAM" id="Phobius"/>
    </source>
</evidence>
<sequence length="373" mass="41793">MLETDFDNLKKQITDSATAIVAASPYDDDNAVDLLTVEREVYQQQIADRETEIKRLTEKCTFLTNSLQQSRENLQEVGECATESAQKVESLVNELRQSEAIRLRVERDLEKAQTELLQLHADREVAEARLTALSQVMSRREKDEIKLRTELADKSTRVAVKTATVDRLGEFLSTIGCVLVQLKAEIREMKAGQMDIMNECFSTKQEVYNMYRETAESIGKLKNDHVHLIEELHAEHSMNLALKSQLEAERGFNLATRASSSLADEIALAKERQHLLDTLTSCDYDDETSSTTDSGIAPSVVTVISSVKPKLSRSNTLPVATIPIPVKHHQEVVEFSTASTLGIIFVIFMYSFFLDQNCVGGVVITFITSLLNM</sequence>
<evidence type="ECO:0000256" key="1">
    <source>
        <dbReference type="SAM" id="Coils"/>
    </source>
</evidence>
<feature type="coiled-coil region" evidence="1">
    <location>
        <begin position="39"/>
        <end position="129"/>
    </location>
</feature>
<feature type="transmembrane region" description="Helical" evidence="2">
    <location>
        <begin position="341"/>
        <end position="371"/>
    </location>
</feature>
<dbReference type="WBParaSite" id="Pan_g907.t1">
    <property type="protein sequence ID" value="Pan_g907.t1"/>
    <property type="gene ID" value="Pan_g907"/>
</dbReference>